<name>A0A2S2QTG8_9HEMI</name>
<accession>A0A2S2QTG8</accession>
<proteinExistence type="predicted"/>
<dbReference type="EMBL" id="GGMS01011863">
    <property type="protein sequence ID" value="MBY81066.1"/>
    <property type="molecule type" value="Transcribed_RNA"/>
</dbReference>
<gene>
    <name evidence="1" type="ORF">g.17163</name>
</gene>
<sequence>MIAMITTVCYHTRRCNQQRCTRPTRVRVHPCYLRETRAFAECSTASNIYDVLKVAVHAMFTRRTGLCVRFEFSFVGRPCIIYADRSNIHPTVFRLIQGRIGSKLLEARFLGN</sequence>
<reference evidence="1" key="1">
    <citation type="submission" date="2018-04" db="EMBL/GenBank/DDBJ databases">
        <title>Transcriptome assembly of Sipha flava.</title>
        <authorList>
            <person name="Scully E.D."/>
            <person name="Geib S.M."/>
            <person name="Palmer N.A."/>
            <person name="Koch K."/>
            <person name="Bradshaw J."/>
            <person name="Heng-Moss T."/>
            <person name="Sarath G."/>
        </authorList>
    </citation>
    <scope>NUCLEOTIDE SEQUENCE</scope>
</reference>
<evidence type="ECO:0000313" key="1">
    <source>
        <dbReference type="EMBL" id="MBY81066.1"/>
    </source>
</evidence>
<dbReference type="AlphaFoldDB" id="A0A2S2QTG8"/>
<protein>
    <submittedName>
        <fullName evidence="1">Uncharacterized protein</fullName>
    </submittedName>
</protein>
<organism evidence="1">
    <name type="scientific">Sipha flava</name>
    <name type="common">yellow sugarcane aphid</name>
    <dbReference type="NCBI Taxonomy" id="143950"/>
    <lineage>
        <taxon>Eukaryota</taxon>
        <taxon>Metazoa</taxon>
        <taxon>Ecdysozoa</taxon>
        <taxon>Arthropoda</taxon>
        <taxon>Hexapoda</taxon>
        <taxon>Insecta</taxon>
        <taxon>Pterygota</taxon>
        <taxon>Neoptera</taxon>
        <taxon>Paraneoptera</taxon>
        <taxon>Hemiptera</taxon>
        <taxon>Sternorrhyncha</taxon>
        <taxon>Aphidomorpha</taxon>
        <taxon>Aphidoidea</taxon>
        <taxon>Aphididae</taxon>
        <taxon>Sipha</taxon>
    </lineage>
</organism>